<sequence length="80" mass="9445">MEGGERVRYEVPRLPRFGEYYLHFVMKDEYNNLLSGKNYILYNDKGEIVKTGVLDEEGKTSVLHDNLEKEYYIHVLDGEN</sequence>
<dbReference type="AlphaFoldDB" id="A0A1N7FIA2"/>
<dbReference type="EMBL" id="FTNU01000013">
    <property type="protein sequence ID" value="SIS00082.1"/>
    <property type="molecule type" value="Genomic_DNA"/>
</dbReference>
<dbReference type="Proteomes" id="UP000187495">
    <property type="component" value="Unassembled WGS sequence"/>
</dbReference>
<name>A0A1N7FIA2_9GAMM</name>
<protein>
    <submittedName>
        <fullName evidence="1">Uncharacterized protein</fullName>
    </submittedName>
</protein>
<dbReference type="RefSeq" id="WP_076555696.1">
    <property type="nucleotide sequence ID" value="NZ_FTNU01000013.1"/>
</dbReference>
<accession>A0A1N7FIA2</accession>
<dbReference type="STRING" id="34061.B0189_10340"/>
<evidence type="ECO:0000313" key="1">
    <source>
        <dbReference type="EMBL" id="SIS00082.1"/>
    </source>
</evidence>
<organism evidence="1 2">
    <name type="scientific">Moraxella cuniculi DSM 21768</name>
    <dbReference type="NCBI Taxonomy" id="1122245"/>
    <lineage>
        <taxon>Bacteria</taxon>
        <taxon>Pseudomonadati</taxon>
        <taxon>Pseudomonadota</taxon>
        <taxon>Gammaproteobacteria</taxon>
        <taxon>Moraxellales</taxon>
        <taxon>Moraxellaceae</taxon>
        <taxon>Moraxella</taxon>
    </lineage>
</organism>
<proteinExistence type="predicted"/>
<keyword evidence="2" id="KW-1185">Reference proteome</keyword>
<reference evidence="2" key="1">
    <citation type="submission" date="2017-01" db="EMBL/GenBank/DDBJ databases">
        <authorList>
            <person name="Varghese N."/>
            <person name="Submissions S."/>
        </authorList>
    </citation>
    <scope>NUCLEOTIDE SEQUENCE [LARGE SCALE GENOMIC DNA]</scope>
    <source>
        <strain evidence="2">DSM 21768</strain>
    </source>
</reference>
<evidence type="ECO:0000313" key="2">
    <source>
        <dbReference type="Proteomes" id="UP000187495"/>
    </source>
</evidence>
<gene>
    <name evidence="1" type="ORF">SAMN02745664_11329</name>
</gene>